<dbReference type="PROSITE" id="PS51257">
    <property type="entry name" value="PROKAR_LIPOPROTEIN"/>
    <property type="match status" value="1"/>
</dbReference>
<protein>
    <submittedName>
        <fullName evidence="2">Multiple sugar transport system substrate-binding protein</fullName>
    </submittedName>
</protein>
<dbReference type="CDD" id="cd13585">
    <property type="entry name" value="PBP2_TMBP_like"/>
    <property type="match status" value="1"/>
</dbReference>
<dbReference type="SUPFAM" id="SSF53850">
    <property type="entry name" value="Periplasmic binding protein-like II"/>
    <property type="match status" value="1"/>
</dbReference>
<dbReference type="EMBL" id="JAATJL010000001">
    <property type="protein sequence ID" value="NJC21385.1"/>
    <property type="molecule type" value="Genomic_DNA"/>
</dbReference>
<dbReference type="AlphaFoldDB" id="A0A846RNL1"/>
<dbReference type="Proteomes" id="UP000547458">
    <property type="component" value="Unassembled WGS sequence"/>
</dbReference>
<accession>A0A846RNL1</accession>
<dbReference type="PANTHER" id="PTHR43649">
    <property type="entry name" value="ARABINOSE-BINDING PROTEIN-RELATED"/>
    <property type="match status" value="1"/>
</dbReference>
<feature type="chain" id="PRO_5032766006" evidence="1">
    <location>
        <begin position="28"/>
        <end position="445"/>
    </location>
</feature>
<dbReference type="PANTHER" id="PTHR43649:SF12">
    <property type="entry name" value="DIACETYLCHITOBIOSE BINDING PROTEIN DASA"/>
    <property type="match status" value="1"/>
</dbReference>
<evidence type="ECO:0000313" key="3">
    <source>
        <dbReference type="Proteomes" id="UP000547458"/>
    </source>
</evidence>
<comment type="caution">
    <text evidence="2">The sequence shown here is derived from an EMBL/GenBank/DDBJ whole genome shotgun (WGS) entry which is preliminary data.</text>
</comment>
<keyword evidence="3" id="KW-1185">Reference proteome</keyword>
<dbReference type="Pfam" id="PF01547">
    <property type="entry name" value="SBP_bac_1"/>
    <property type="match status" value="1"/>
</dbReference>
<keyword evidence="2" id="KW-0762">Sugar transport</keyword>
<organism evidence="2 3">
    <name type="scientific">Arthrobacter pigmenti</name>
    <dbReference type="NCBI Taxonomy" id="271432"/>
    <lineage>
        <taxon>Bacteria</taxon>
        <taxon>Bacillati</taxon>
        <taxon>Actinomycetota</taxon>
        <taxon>Actinomycetes</taxon>
        <taxon>Micrococcales</taxon>
        <taxon>Micrococcaceae</taxon>
        <taxon>Arthrobacter</taxon>
    </lineage>
</organism>
<reference evidence="2 3" key="1">
    <citation type="submission" date="2020-03" db="EMBL/GenBank/DDBJ databases">
        <title>Sequencing the genomes of 1000 actinobacteria strains.</title>
        <authorList>
            <person name="Klenk H.-P."/>
        </authorList>
    </citation>
    <scope>NUCLEOTIDE SEQUENCE [LARGE SCALE GENOMIC DNA]</scope>
    <source>
        <strain evidence="2 3">DSM 16403</strain>
    </source>
</reference>
<name>A0A846RNL1_9MICC</name>
<keyword evidence="2" id="KW-0813">Transport</keyword>
<evidence type="ECO:0000256" key="1">
    <source>
        <dbReference type="SAM" id="SignalP"/>
    </source>
</evidence>
<sequence>MMKSRSIVKTIAATAAAGLLLSGCSAAASNDDGEKSLTFMYRGGPDDKKAYEQAVSQFEQDNGVEVEMIQTTADQYSTKLKAAISGRQIPDVFYISPGEVQAYVKNGIIKDITEHVEGSANIDLENIWDYGVDSYRFDGELTGQGAIYALPKDVGPFSFGYNKTMFEEAGIPLPDPEKPYTMEEFVDVAKQLTKDTNDDGKLDQWGTGLNVMWNLPAFVWSNGGSWLNEDRTQVTIDTPEFTEALQWFADLQNEHKVTPSAGEAQTLDTYQRWMKGEIGFFPVGPWDLATYEDLPFEYDLIPYPVGATGETATYTGTLGIAVANSTEHPEEAAKLATYLSANEEAQQTLTDAGVQIPNLEDMAEEWAQDESTKPANKEEFLQIVREYGRPLPGDLTYNAEWYNEFFTNIQPVLDGEKTAEEYVKEAQPKMQQFLDSANQQAGIGG</sequence>
<proteinExistence type="predicted"/>
<evidence type="ECO:0000313" key="2">
    <source>
        <dbReference type="EMBL" id="NJC21385.1"/>
    </source>
</evidence>
<dbReference type="InterPro" id="IPR050490">
    <property type="entry name" value="Bact_solute-bd_prot1"/>
</dbReference>
<feature type="signal peptide" evidence="1">
    <location>
        <begin position="1"/>
        <end position="27"/>
    </location>
</feature>
<gene>
    <name evidence="2" type="ORF">BJ994_000461</name>
</gene>
<dbReference type="InterPro" id="IPR006059">
    <property type="entry name" value="SBP"/>
</dbReference>
<keyword evidence="1" id="KW-0732">Signal</keyword>
<dbReference type="Gene3D" id="3.40.190.10">
    <property type="entry name" value="Periplasmic binding protein-like II"/>
    <property type="match status" value="1"/>
</dbReference>
<dbReference type="RefSeq" id="WP_209066484.1">
    <property type="nucleotide sequence ID" value="NZ_JAATJL010000001.1"/>
</dbReference>